<dbReference type="PANTHER" id="PTHR12358:SF54">
    <property type="entry name" value="SPHINGOSINE KINASE RELATED PROTEIN"/>
    <property type="match status" value="1"/>
</dbReference>
<dbReference type="InterPro" id="IPR001206">
    <property type="entry name" value="Diacylglycerol_kinase_cat_dom"/>
</dbReference>
<keyword evidence="3" id="KW-0808">Transferase</keyword>
<dbReference type="InterPro" id="IPR005218">
    <property type="entry name" value="Diacylglycerol/lipid_kinase"/>
</dbReference>
<proteinExistence type="inferred from homology"/>
<evidence type="ECO:0000256" key="4">
    <source>
        <dbReference type="ARBA" id="ARBA00022741"/>
    </source>
</evidence>
<dbReference type="GO" id="GO:0008654">
    <property type="term" value="P:phospholipid biosynthetic process"/>
    <property type="evidence" value="ECO:0007669"/>
    <property type="project" value="UniProtKB-KW"/>
</dbReference>
<keyword evidence="8" id="KW-1208">Phospholipid metabolism</keyword>
<dbReference type="Pfam" id="PF00781">
    <property type="entry name" value="DAGK_cat"/>
    <property type="match status" value="1"/>
</dbReference>
<dbReference type="InterPro" id="IPR016064">
    <property type="entry name" value="NAD/diacylglycerol_kinase_sf"/>
</dbReference>
<dbReference type="InterPro" id="IPR017438">
    <property type="entry name" value="ATP-NAD_kinase_N"/>
</dbReference>
<organism evidence="10 11">
    <name type="scientific">Marinilactibacillus piezotolerans</name>
    <dbReference type="NCBI Taxonomy" id="258723"/>
    <lineage>
        <taxon>Bacteria</taxon>
        <taxon>Bacillati</taxon>
        <taxon>Bacillota</taxon>
        <taxon>Bacilli</taxon>
        <taxon>Lactobacillales</taxon>
        <taxon>Carnobacteriaceae</taxon>
        <taxon>Marinilactibacillus</taxon>
    </lineage>
</organism>
<keyword evidence="5 10" id="KW-0418">Kinase</keyword>
<dbReference type="GO" id="GO:0016301">
    <property type="term" value="F:kinase activity"/>
    <property type="evidence" value="ECO:0007669"/>
    <property type="project" value="UniProtKB-KW"/>
</dbReference>
<evidence type="ECO:0000256" key="7">
    <source>
        <dbReference type="ARBA" id="ARBA00023209"/>
    </source>
</evidence>
<evidence type="ECO:0000313" key="10">
    <source>
        <dbReference type="EMBL" id="SFK23218.1"/>
    </source>
</evidence>
<protein>
    <submittedName>
        <fullName evidence="10">Lipid kinase, YegS/Rv2252/BmrU family</fullName>
    </submittedName>
</protein>
<dbReference type="EMBL" id="FOSJ01000017">
    <property type="protein sequence ID" value="SFK23218.1"/>
    <property type="molecule type" value="Genomic_DNA"/>
</dbReference>
<evidence type="ECO:0000256" key="3">
    <source>
        <dbReference type="ARBA" id="ARBA00022679"/>
    </source>
</evidence>
<dbReference type="NCBIfam" id="TIGR00147">
    <property type="entry name" value="YegS/Rv2252/BmrU family lipid kinase"/>
    <property type="match status" value="1"/>
</dbReference>
<evidence type="ECO:0000256" key="2">
    <source>
        <dbReference type="ARBA" id="ARBA00005983"/>
    </source>
</evidence>
<dbReference type="SMART" id="SM00046">
    <property type="entry name" value="DAGKc"/>
    <property type="match status" value="1"/>
</dbReference>
<evidence type="ECO:0000256" key="1">
    <source>
        <dbReference type="ARBA" id="ARBA00001946"/>
    </source>
</evidence>
<dbReference type="Gene3D" id="3.40.50.10330">
    <property type="entry name" value="Probable inorganic polyphosphate/atp-NAD kinase, domain 1"/>
    <property type="match status" value="1"/>
</dbReference>
<keyword evidence="7" id="KW-0443">Lipid metabolism</keyword>
<dbReference type="OrthoDB" id="9786026at2"/>
<evidence type="ECO:0000256" key="8">
    <source>
        <dbReference type="ARBA" id="ARBA00023264"/>
    </source>
</evidence>
<name>A0A1I3XUH4_9LACT</name>
<evidence type="ECO:0000256" key="6">
    <source>
        <dbReference type="ARBA" id="ARBA00022840"/>
    </source>
</evidence>
<dbReference type="Pfam" id="PF19279">
    <property type="entry name" value="YegS_C"/>
    <property type="match status" value="1"/>
</dbReference>
<dbReference type="PANTHER" id="PTHR12358">
    <property type="entry name" value="SPHINGOSINE KINASE"/>
    <property type="match status" value="1"/>
</dbReference>
<comment type="cofactor">
    <cofactor evidence="1">
        <name>Mg(2+)</name>
        <dbReference type="ChEBI" id="CHEBI:18420"/>
    </cofactor>
</comment>
<dbReference type="GO" id="GO:0005524">
    <property type="term" value="F:ATP binding"/>
    <property type="evidence" value="ECO:0007669"/>
    <property type="project" value="UniProtKB-KW"/>
</dbReference>
<dbReference type="InterPro" id="IPR050187">
    <property type="entry name" value="Lipid_Phosphate_FormReg"/>
</dbReference>
<keyword evidence="7" id="KW-0444">Lipid biosynthesis</keyword>
<dbReference type="SUPFAM" id="SSF111331">
    <property type="entry name" value="NAD kinase/diacylglycerol kinase-like"/>
    <property type="match status" value="1"/>
</dbReference>
<accession>A0A1I3XUH4</accession>
<keyword evidence="4" id="KW-0547">Nucleotide-binding</keyword>
<feature type="domain" description="DAGKc" evidence="9">
    <location>
        <begin position="2"/>
        <end position="135"/>
    </location>
</feature>
<dbReference type="InterPro" id="IPR045540">
    <property type="entry name" value="YegS/DAGK_C"/>
</dbReference>
<dbReference type="Proteomes" id="UP000199589">
    <property type="component" value="Unassembled WGS sequence"/>
</dbReference>
<evidence type="ECO:0000259" key="9">
    <source>
        <dbReference type="PROSITE" id="PS50146"/>
    </source>
</evidence>
<keyword evidence="6" id="KW-0067">ATP-binding</keyword>
<sequence>MTLPIHLVFIINEHSRNGKFFSKKLPDIMKSYSLTYEVLKTSKDDSFKKSAVALLNSLNDSSRLIVAGGDGTLNAVITVLESLNLSTTLGYVPTGSGNDFARSHQLSFDYRQAIEQIVHQEEATILDMLVISQDNLTLNAINSFGIGLDGMVNYSLENSKNKKRLGNFSYFVTIISAYFSQKSFDVTIKQNNQIMHFPEVLLIVCVNHKYFGGGIPIHPQAVPTDELVNFVIAEKVSFFELITLLLKVLINQSHLSHKKLHSFNGPACTITLDSHQYGQTDGEWIKVHGNYKIQTKKRAFWI</sequence>
<keyword evidence="7" id="KW-0594">Phospholipid biosynthesis</keyword>
<dbReference type="AlphaFoldDB" id="A0A1I3XUH4"/>
<dbReference type="RefSeq" id="WP_091897096.1">
    <property type="nucleotide sequence ID" value="NZ_FOSJ01000017.1"/>
</dbReference>
<dbReference type="PROSITE" id="PS50146">
    <property type="entry name" value="DAGK"/>
    <property type="match status" value="1"/>
</dbReference>
<gene>
    <name evidence="10" type="ORF">SAMN04488569_101711</name>
</gene>
<reference evidence="11" key="1">
    <citation type="submission" date="2016-10" db="EMBL/GenBank/DDBJ databases">
        <authorList>
            <person name="Varghese N."/>
            <person name="Submissions S."/>
        </authorList>
    </citation>
    <scope>NUCLEOTIDE SEQUENCE [LARGE SCALE GENOMIC DNA]</scope>
    <source>
        <strain evidence="11">DSM 16108</strain>
    </source>
</reference>
<keyword evidence="11" id="KW-1185">Reference proteome</keyword>
<evidence type="ECO:0000313" key="11">
    <source>
        <dbReference type="Proteomes" id="UP000199589"/>
    </source>
</evidence>
<dbReference type="Gene3D" id="2.60.200.40">
    <property type="match status" value="1"/>
</dbReference>
<comment type="similarity">
    <text evidence="2">Belongs to the diacylglycerol/lipid kinase family.</text>
</comment>
<evidence type="ECO:0000256" key="5">
    <source>
        <dbReference type="ARBA" id="ARBA00022777"/>
    </source>
</evidence>